<dbReference type="PANTHER" id="PTHR35446:SF3">
    <property type="entry name" value="CMD DOMAIN-CONTAINING PROTEIN"/>
    <property type="match status" value="1"/>
</dbReference>
<evidence type="ECO:0000313" key="2">
    <source>
        <dbReference type="Proteomes" id="UP000678374"/>
    </source>
</evidence>
<evidence type="ECO:0000313" key="1">
    <source>
        <dbReference type="EMBL" id="MBQ0960400.1"/>
    </source>
</evidence>
<dbReference type="EMBL" id="JAGQDE010000014">
    <property type="protein sequence ID" value="MBQ0960400.1"/>
    <property type="molecule type" value="Genomic_DNA"/>
</dbReference>
<reference evidence="1" key="1">
    <citation type="submission" date="2021-04" db="EMBL/GenBank/DDBJ databases">
        <title>The genome sequence of Ideonella sp. 4Y11.</title>
        <authorList>
            <person name="Liu Y."/>
        </authorList>
    </citation>
    <scope>NUCLEOTIDE SEQUENCE</scope>
    <source>
        <strain evidence="1">4Y11</strain>
    </source>
</reference>
<name>A0A940YW90_9BURK</name>
<dbReference type="AlphaFoldDB" id="A0A940YW90"/>
<sequence>MNTPLVTLPLLETADQSPRQAELLARGRKATQGMLPNMYRAMAHSPALLDTYLYGYEALRKEAGFTPAELEVIFLVISYENACDYCVAAHSLVADTLSRVPRAVTDAIRNGEDIPDAKLRVLVDVTRQVLLSRGRPDPATVQKLLNAGYEEKHLLGIVLAIGIKTLSNYTNHLFDTPLDGVFKVREFTAFKATQRIVEFFKPRRE</sequence>
<dbReference type="SUPFAM" id="SSF69118">
    <property type="entry name" value="AhpD-like"/>
    <property type="match status" value="1"/>
</dbReference>
<proteinExistence type="predicted"/>
<dbReference type="PANTHER" id="PTHR35446">
    <property type="entry name" value="SI:CH211-175M2.5"/>
    <property type="match status" value="1"/>
</dbReference>
<gene>
    <name evidence="1" type="ORF">KAK06_15710</name>
</gene>
<organism evidence="1 2">
    <name type="scientific">Ideonella aquatica</name>
    <dbReference type="NCBI Taxonomy" id="2824119"/>
    <lineage>
        <taxon>Bacteria</taxon>
        <taxon>Pseudomonadati</taxon>
        <taxon>Pseudomonadota</taxon>
        <taxon>Betaproteobacteria</taxon>
        <taxon>Burkholderiales</taxon>
        <taxon>Sphaerotilaceae</taxon>
        <taxon>Ideonella</taxon>
    </lineage>
</organism>
<dbReference type="InterPro" id="IPR029032">
    <property type="entry name" value="AhpD-like"/>
</dbReference>
<protein>
    <submittedName>
        <fullName evidence="1">Carboxymuconolactone decarboxylase family protein</fullName>
    </submittedName>
</protein>
<accession>A0A940YW90</accession>
<comment type="caution">
    <text evidence="1">The sequence shown here is derived from an EMBL/GenBank/DDBJ whole genome shotgun (WGS) entry which is preliminary data.</text>
</comment>
<dbReference type="Gene3D" id="1.20.1290.10">
    <property type="entry name" value="AhpD-like"/>
    <property type="match status" value="1"/>
</dbReference>
<dbReference type="RefSeq" id="WP_210803073.1">
    <property type="nucleotide sequence ID" value="NZ_JAGQDE010000014.1"/>
</dbReference>
<keyword evidence="2" id="KW-1185">Reference proteome</keyword>
<dbReference type="Proteomes" id="UP000678374">
    <property type="component" value="Unassembled WGS sequence"/>
</dbReference>